<evidence type="ECO:0000256" key="8">
    <source>
        <dbReference type="SAM" id="MobiDB-lite"/>
    </source>
</evidence>
<evidence type="ECO:0000313" key="12">
    <source>
        <dbReference type="Proteomes" id="UP000273516"/>
    </source>
</evidence>
<name>A0A3M0MIN9_9RHOB</name>
<keyword evidence="4" id="KW-1003">Cell membrane</keyword>
<dbReference type="SUPFAM" id="SSF103473">
    <property type="entry name" value="MFS general substrate transporter"/>
    <property type="match status" value="1"/>
</dbReference>
<dbReference type="Gene3D" id="1.20.1250.20">
    <property type="entry name" value="MFS general substrate transporter like domains"/>
    <property type="match status" value="2"/>
</dbReference>
<dbReference type="InterPro" id="IPR004638">
    <property type="entry name" value="EmrB-like"/>
</dbReference>
<feature type="region of interest" description="Disordered" evidence="8">
    <location>
        <begin position="1"/>
        <end position="21"/>
    </location>
</feature>
<dbReference type="GO" id="GO:0005886">
    <property type="term" value="C:plasma membrane"/>
    <property type="evidence" value="ECO:0007669"/>
    <property type="project" value="UniProtKB-SubCell"/>
</dbReference>
<feature type="transmembrane region" description="Helical" evidence="9">
    <location>
        <begin position="429"/>
        <end position="447"/>
    </location>
</feature>
<dbReference type="OrthoDB" id="2414439at2"/>
<comment type="similarity">
    <text evidence="2">Belongs to the major facilitator superfamily. EmrB family.</text>
</comment>
<dbReference type="RefSeq" id="WP_122110390.1">
    <property type="nucleotide sequence ID" value="NZ_QOKZ01000001.1"/>
</dbReference>
<organism evidence="11 12">
    <name type="scientific">Paracoccus alkanivorans</name>
    <dbReference type="NCBI Taxonomy" id="2116655"/>
    <lineage>
        <taxon>Bacteria</taxon>
        <taxon>Pseudomonadati</taxon>
        <taxon>Pseudomonadota</taxon>
        <taxon>Alphaproteobacteria</taxon>
        <taxon>Rhodobacterales</taxon>
        <taxon>Paracoccaceae</taxon>
        <taxon>Paracoccus</taxon>
    </lineage>
</organism>
<keyword evidence="7 9" id="KW-0472">Membrane</keyword>
<feature type="transmembrane region" description="Helical" evidence="9">
    <location>
        <begin position="251"/>
        <end position="273"/>
    </location>
</feature>
<reference evidence="11 12" key="1">
    <citation type="submission" date="2018-07" db="EMBL/GenBank/DDBJ databases">
        <authorList>
            <person name="Zhang Y."/>
            <person name="Wang L."/>
            <person name="Ma S."/>
        </authorList>
    </citation>
    <scope>NUCLEOTIDE SEQUENCE [LARGE SCALE GENOMIC DNA]</scope>
    <source>
        <strain evidence="11 12">4-2</strain>
    </source>
</reference>
<feature type="transmembrane region" description="Helical" evidence="9">
    <location>
        <begin position="324"/>
        <end position="344"/>
    </location>
</feature>
<keyword evidence="6 9" id="KW-1133">Transmembrane helix</keyword>
<feature type="transmembrane region" description="Helical" evidence="9">
    <location>
        <begin position="32"/>
        <end position="57"/>
    </location>
</feature>
<dbReference type="GO" id="GO:0022857">
    <property type="term" value="F:transmembrane transporter activity"/>
    <property type="evidence" value="ECO:0007669"/>
    <property type="project" value="InterPro"/>
</dbReference>
<keyword evidence="12" id="KW-1185">Reference proteome</keyword>
<dbReference type="NCBIfam" id="TIGR00711">
    <property type="entry name" value="efflux_EmrB"/>
    <property type="match status" value="1"/>
</dbReference>
<feature type="transmembrane region" description="Helical" evidence="9">
    <location>
        <begin position="69"/>
        <end position="87"/>
    </location>
</feature>
<gene>
    <name evidence="11" type="ORF">C9E81_00620</name>
</gene>
<dbReference type="Proteomes" id="UP000273516">
    <property type="component" value="Unassembled WGS sequence"/>
</dbReference>
<keyword evidence="5 9" id="KW-0812">Transmembrane</keyword>
<dbReference type="InterPro" id="IPR020846">
    <property type="entry name" value="MFS_dom"/>
</dbReference>
<evidence type="ECO:0000259" key="10">
    <source>
        <dbReference type="PROSITE" id="PS50850"/>
    </source>
</evidence>
<feature type="transmembrane region" description="Helical" evidence="9">
    <location>
        <begin position="381"/>
        <end position="400"/>
    </location>
</feature>
<feature type="transmembrane region" description="Helical" evidence="9">
    <location>
        <begin position="124"/>
        <end position="146"/>
    </location>
</feature>
<evidence type="ECO:0000256" key="7">
    <source>
        <dbReference type="ARBA" id="ARBA00023136"/>
    </source>
</evidence>
<comment type="caution">
    <text evidence="11">The sequence shown here is derived from an EMBL/GenBank/DDBJ whole genome shotgun (WGS) entry which is preliminary data.</text>
</comment>
<evidence type="ECO:0000256" key="6">
    <source>
        <dbReference type="ARBA" id="ARBA00022989"/>
    </source>
</evidence>
<evidence type="ECO:0000256" key="9">
    <source>
        <dbReference type="SAM" id="Phobius"/>
    </source>
</evidence>
<sequence>MRSPCEASPDTISLSPAPGGEGSFCPRSRRRLVLIAAILASALGFIDGSVVSIAIPAIRSDIGASLADAQWISNAYALTLSALILVGGSAGDRFGLRRIFIAGIALFILASLVCAAAPDARFLILARAVQGAGAAFMVPASLAIIAKAYPKDERGRAIGIWAASSALTTALGPVLGGLLLSAFDDSIWRAIFAINLPLGGVAILLLLKVPPDEATGQRNLDLIGAILAIVAFGSLAYGLTAPTAEAHQTSGSTTIFMAGGLAALVGFIIWEAFQKTPMIDLSLFRIGAFSGANAATFFLYFALSGILFYLPMLLIAGWGVAEATVGVLFLPLSLAIAALSGPVGHLSDRLGPRLPMTVGSMIVAVAFAGLAVAVGSGMHSFWFAVFPSMVVMGLGMALVVSPLSTAVMTSVEDADTGAASGINNAISRVAGLIAVAAMGSLAAYRYASVLGDKAAAVPGFGESVGGLSPVLEAARLAASDAAFSAIAWAMAGLCVLSAALSWITQRASGRDAAARTMAARK</sequence>
<dbReference type="PRINTS" id="PR01036">
    <property type="entry name" value="TCRTETB"/>
</dbReference>
<dbReference type="CDD" id="cd17321">
    <property type="entry name" value="MFS_MMR_MDR_like"/>
    <property type="match status" value="1"/>
</dbReference>
<protein>
    <submittedName>
        <fullName evidence="11">MFS transporter</fullName>
    </submittedName>
</protein>
<dbReference type="Pfam" id="PF07690">
    <property type="entry name" value="MFS_1"/>
    <property type="match status" value="1"/>
</dbReference>
<accession>A0A3M0MIN9</accession>
<evidence type="ECO:0000313" key="11">
    <source>
        <dbReference type="EMBL" id="RMC37295.1"/>
    </source>
</evidence>
<dbReference type="AlphaFoldDB" id="A0A3M0MIN9"/>
<feature type="transmembrane region" description="Helical" evidence="9">
    <location>
        <begin position="481"/>
        <end position="503"/>
    </location>
</feature>
<evidence type="ECO:0000256" key="1">
    <source>
        <dbReference type="ARBA" id="ARBA00004651"/>
    </source>
</evidence>
<dbReference type="PROSITE" id="PS50850">
    <property type="entry name" value="MFS"/>
    <property type="match status" value="1"/>
</dbReference>
<feature type="transmembrane region" description="Helical" evidence="9">
    <location>
        <begin position="158"/>
        <end position="180"/>
    </location>
</feature>
<evidence type="ECO:0000256" key="3">
    <source>
        <dbReference type="ARBA" id="ARBA00022448"/>
    </source>
</evidence>
<evidence type="ECO:0000256" key="4">
    <source>
        <dbReference type="ARBA" id="ARBA00022475"/>
    </source>
</evidence>
<feature type="transmembrane region" description="Helical" evidence="9">
    <location>
        <begin position="219"/>
        <end position="239"/>
    </location>
</feature>
<evidence type="ECO:0000256" key="5">
    <source>
        <dbReference type="ARBA" id="ARBA00022692"/>
    </source>
</evidence>
<dbReference type="InterPro" id="IPR011701">
    <property type="entry name" value="MFS"/>
</dbReference>
<feature type="transmembrane region" description="Helical" evidence="9">
    <location>
        <begin position="99"/>
        <end position="118"/>
    </location>
</feature>
<comment type="subcellular location">
    <subcellularLocation>
        <location evidence="1">Cell membrane</location>
        <topology evidence="1">Multi-pass membrane protein</topology>
    </subcellularLocation>
</comment>
<feature type="transmembrane region" description="Helical" evidence="9">
    <location>
        <begin position="294"/>
        <end position="318"/>
    </location>
</feature>
<dbReference type="EMBL" id="QOKZ01000001">
    <property type="protein sequence ID" value="RMC37295.1"/>
    <property type="molecule type" value="Genomic_DNA"/>
</dbReference>
<dbReference type="InterPro" id="IPR036259">
    <property type="entry name" value="MFS_trans_sf"/>
</dbReference>
<evidence type="ECO:0000256" key="2">
    <source>
        <dbReference type="ARBA" id="ARBA00008537"/>
    </source>
</evidence>
<feature type="transmembrane region" description="Helical" evidence="9">
    <location>
        <begin position="186"/>
        <end position="207"/>
    </location>
</feature>
<proteinExistence type="inferred from homology"/>
<dbReference type="PANTHER" id="PTHR42718:SF9">
    <property type="entry name" value="MAJOR FACILITATOR SUPERFAMILY MULTIDRUG TRANSPORTER MFSC"/>
    <property type="match status" value="1"/>
</dbReference>
<keyword evidence="3" id="KW-0813">Transport</keyword>
<feature type="transmembrane region" description="Helical" evidence="9">
    <location>
        <begin position="356"/>
        <end position="375"/>
    </location>
</feature>
<feature type="domain" description="Major facilitator superfamily (MFS) profile" evidence="10">
    <location>
        <begin position="33"/>
        <end position="509"/>
    </location>
</feature>
<dbReference type="PANTHER" id="PTHR42718">
    <property type="entry name" value="MAJOR FACILITATOR SUPERFAMILY MULTIDRUG TRANSPORTER MFSC"/>
    <property type="match status" value="1"/>
</dbReference>